<evidence type="ECO:0000313" key="2">
    <source>
        <dbReference type="EMBL" id="GAA2195770.1"/>
    </source>
</evidence>
<protein>
    <submittedName>
        <fullName evidence="2">Uncharacterized protein</fullName>
    </submittedName>
</protein>
<gene>
    <name evidence="2" type="ORF">GCM10009787_27250</name>
</gene>
<keyword evidence="3" id="KW-1185">Reference proteome</keyword>
<sequence length="50" mass="5565">MRTGGQECAGRVCLRENGRAGEHTAGEKSITRPTYEPRAPHRRSGVRKPF</sequence>
<evidence type="ECO:0000256" key="1">
    <source>
        <dbReference type="SAM" id="MobiDB-lite"/>
    </source>
</evidence>
<name>A0ABN3BHQ0_9ACTN</name>
<accession>A0ABN3BHQ0</accession>
<organism evidence="2 3">
    <name type="scientific">Streptomyces bangladeshensis</name>
    <dbReference type="NCBI Taxonomy" id="295352"/>
    <lineage>
        <taxon>Bacteria</taxon>
        <taxon>Bacillati</taxon>
        <taxon>Actinomycetota</taxon>
        <taxon>Actinomycetes</taxon>
        <taxon>Kitasatosporales</taxon>
        <taxon>Streptomycetaceae</taxon>
        <taxon>Streptomyces</taxon>
    </lineage>
</organism>
<feature type="compositionally biased region" description="Basic and acidic residues" evidence="1">
    <location>
        <begin position="16"/>
        <end position="30"/>
    </location>
</feature>
<reference evidence="2 3" key="1">
    <citation type="journal article" date="2019" name="Int. J. Syst. Evol. Microbiol.">
        <title>The Global Catalogue of Microorganisms (GCM) 10K type strain sequencing project: providing services to taxonomists for standard genome sequencing and annotation.</title>
        <authorList>
            <consortium name="The Broad Institute Genomics Platform"/>
            <consortium name="The Broad Institute Genome Sequencing Center for Infectious Disease"/>
            <person name="Wu L."/>
            <person name="Ma J."/>
        </authorList>
    </citation>
    <scope>NUCLEOTIDE SEQUENCE [LARGE SCALE GENOMIC DNA]</scope>
    <source>
        <strain evidence="2 3">JCM 14924</strain>
    </source>
</reference>
<evidence type="ECO:0000313" key="3">
    <source>
        <dbReference type="Proteomes" id="UP001501391"/>
    </source>
</evidence>
<proteinExistence type="predicted"/>
<comment type="caution">
    <text evidence="2">The sequence shown here is derived from an EMBL/GenBank/DDBJ whole genome shotgun (WGS) entry which is preliminary data.</text>
</comment>
<dbReference type="EMBL" id="BAAAOQ010000008">
    <property type="protein sequence ID" value="GAA2195770.1"/>
    <property type="molecule type" value="Genomic_DNA"/>
</dbReference>
<feature type="compositionally biased region" description="Basic residues" evidence="1">
    <location>
        <begin position="40"/>
        <end position="50"/>
    </location>
</feature>
<feature type="region of interest" description="Disordered" evidence="1">
    <location>
        <begin position="16"/>
        <end position="50"/>
    </location>
</feature>
<dbReference type="Proteomes" id="UP001501391">
    <property type="component" value="Unassembled WGS sequence"/>
</dbReference>